<dbReference type="GO" id="GO:0016020">
    <property type="term" value="C:membrane"/>
    <property type="evidence" value="ECO:0007669"/>
    <property type="project" value="UniProtKB-SubCell"/>
</dbReference>
<dbReference type="Proteomes" id="UP000291758">
    <property type="component" value="Chromosome"/>
</dbReference>
<evidence type="ECO:0000256" key="7">
    <source>
        <dbReference type="SAM" id="Phobius"/>
    </source>
</evidence>
<feature type="transmembrane region" description="Helical" evidence="7">
    <location>
        <begin position="141"/>
        <end position="159"/>
    </location>
</feature>
<keyword evidence="10" id="KW-1185">Reference proteome</keyword>
<comment type="subcellular location">
    <subcellularLocation>
        <location evidence="1">Membrane</location>
    </subcellularLocation>
</comment>
<evidence type="ECO:0000256" key="2">
    <source>
        <dbReference type="ARBA" id="ARBA00022692"/>
    </source>
</evidence>
<evidence type="ECO:0000256" key="3">
    <source>
        <dbReference type="ARBA" id="ARBA00022989"/>
    </source>
</evidence>
<dbReference type="KEGG" id="xyl:ET495_10325"/>
<dbReference type="EMBL" id="CP035495">
    <property type="protein sequence ID" value="QAY63577.1"/>
    <property type="molecule type" value="Genomic_DNA"/>
</dbReference>
<protein>
    <recommendedName>
        <fullName evidence="5">Signal peptidase I</fullName>
        <ecNumber evidence="5">3.4.21.89</ecNumber>
    </recommendedName>
</protein>
<feature type="domain" description="Peptidase S26" evidence="8">
    <location>
        <begin position="18"/>
        <end position="105"/>
    </location>
</feature>
<dbReference type="InterPro" id="IPR019533">
    <property type="entry name" value="Peptidase_S26"/>
</dbReference>
<evidence type="ECO:0000256" key="4">
    <source>
        <dbReference type="ARBA" id="ARBA00023136"/>
    </source>
</evidence>
<evidence type="ECO:0000259" key="8">
    <source>
        <dbReference type="Pfam" id="PF10502"/>
    </source>
</evidence>
<feature type="region of interest" description="Disordered" evidence="6">
    <location>
        <begin position="165"/>
        <end position="189"/>
    </location>
</feature>
<evidence type="ECO:0000256" key="5">
    <source>
        <dbReference type="NCBIfam" id="TIGR02228"/>
    </source>
</evidence>
<organism evidence="9 10">
    <name type="scientific">Xylanimonas allomyrinae</name>
    <dbReference type="NCBI Taxonomy" id="2509459"/>
    <lineage>
        <taxon>Bacteria</taxon>
        <taxon>Bacillati</taxon>
        <taxon>Actinomycetota</taxon>
        <taxon>Actinomycetes</taxon>
        <taxon>Micrococcales</taxon>
        <taxon>Promicromonosporaceae</taxon>
        <taxon>Xylanimonas</taxon>
    </lineage>
</organism>
<dbReference type="NCBIfam" id="TIGR02228">
    <property type="entry name" value="sigpep_I_arch"/>
    <property type="match status" value="1"/>
</dbReference>
<sequence>MTWLRRIGAVALTLAAIAGVLSVVLAVAVQAGTLRLLVVTSGSMTPTICQGDALVSHRVAASDLGVGDVVTVPQADGSLVTHRIIAVAPADDADPQARTLTLQGDANSIPDSATYTVSTAWVPAVRLPQGGAIVDTFRDPVVLVPAGIAMLALFALTFIPAAKHDDRAPAGPEAAPDEEPHTDEASQGT</sequence>
<reference evidence="9 10" key="1">
    <citation type="submission" date="2019-01" db="EMBL/GenBank/DDBJ databases">
        <title>Genome sequencing of strain 2JSPR-7.</title>
        <authorList>
            <person name="Heo J."/>
            <person name="Kim S.-J."/>
            <person name="Kim J.-S."/>
            <person name="Hong S.-B."/>
            <person name="Kwon S.-W."/>
        </authorList>
    </citation>
    <scope>NUCLEOTIDE SEQUENCE [LARGE SCALE GENOMIC DNA]</scope>
    <source>
        <strain evidence="9 10">2JSPR-7</strain>
    </source>
</reference>
<evidence type="ECO:0000313" key="10">
    <source>
        <dbReference type="Proteomes" id="UP000291758"/>
    </source>
</evidence>
<dbReference type="GO" id="GO:0004252">
    <property type="term" value="F:serine-type endopeptidase activity"/>
    <property type="evidence" value="ECO:0007669"/>
    <property type="project" value="UniProtKB-UniRule"/>
</dbReference>
<evidence type="ECO:0000256" key="1">
    <source>
        <dbReference type="ARBA" id="ARBA00004370"/>
    </source>
</evidence>
<dbReference type="InterPro" id="IPR036286">
    <property type="entry name" value="LexA/Signal_pep-like_sf"/>
</dbReference>
<keyword evidence="2 7" id="KW-0812">Transmembrane</keyword>
<name>A0A4P6ET99_9MICO</name>
<keyword evidence="9" id="KW-0378">Hydrolase</keyword>
<dbReference type="CDD" id="cd06530">
    <property type="entry name" value="S26_SPase_I"/>
    <property type="match status" value="1"/>
</dbReference>
<dbReference type="RefSeq" id="WP_129204739.1">
    <property type="nucleotide sequence ID" value="NZ_CP035495.1"/>
</dbReference>
<dbReference type="SUPFAM" id="SSF51306">
    <property type="entry name" value="LexA/Signal peptidase"/>
    <property type="match status" value="1"/>
</dbReference>
<accession>A0A4P6ET99</accession>
<proteinExistence type="predicted"/>
<dbReference type="GO" id="GO:0009003">
    <property type="term" value="F:signal peptidase activity"/>
    <property type="evidence" value="ECO:0007669"/>
    <property type="project" value="UniProtKB-EC"/>
</dbReference>
<keyword evidence="4 7" id="KW-0472">Membrane</keyword>
<dbReference type="OrthoDB" id="3178064at2"/>
<dbReference type="Pfam" id="PF10502">
    <property type="entry name" value="Peptidase_S26"/>
    <property type="match status" value="1"/>
</dbReference>
<evidence type="ECO:0000256" key="6">
    <source>
        <dbReference type="SAM" id="MobiDB-lite"/>
    </source>
</evidence>
<evidence type="ECO:0000313" key="9">
    <source>
        <dbReference type="EMBL" id="QAY63577.1"/>
    </source>
</evidence>
<dbReference type="GO" id="GO:0006465">
    <property type="term" value="P:signal peptide processing"/>
    <property type="evidence" value="ECO:0007669"/>
    <property type="project" value="UniProtKB-UniRule"/>
</dbReference>
<gene>
    <name evidence="9" type="ORF">ET495_10325</name>
</gene>
<dbReference type="AlphaFoldDB" id="A0A4P6ET99"/>
<feature type="compositionally biased region" description="Basic and acidic residues" evidence="6">
    <location>
        <begin position="178"/>
        <end position="189"/>
    </location>
</feature>
<dbReference type="EC" id="3.4.21.89" evidence="5"/>
<keyword evidence="3 7" id="KW-1133">Transmembrane helix</keyword>
<dbReference type="InterPro" id="IPR001733">
    <property type="entry name" value="Peptidase_S26B"/>
</dbReference>